<feature type="chain" id="PRO_5041705288" description="FAD/NAD(P)-binding domain-containing protein" evidence="2">
    <location>
        <begin position="23"/>
        <end position="593"/>
    </location>
</feature>
<dbReference type="AlphaFoldDB" id="A0AA88GCX0"/>
<keyword evidence="1" id="KW-0472">Membrane</keyword>
<comment type="caution">
    <text evidence="3">The sequence shown here is derived from an EMBL/GenBank/DDBJ whole genome shotgun (WGS) entry which is preliminary data.</text>
</comment>
<organism evidence="3 4">
    <name type="scientific">Naegleria lovaniensis</name>
    <name type="common">Amoeba</name>
    <dbReference type="NCBI Taxonomy" id="51637"/>
    <lineage>
        <taxon>Eukaryota</taxon>
        <taxon>Discoba</taxon>
        <taxon>Heterolobosea</taxon>
        <taxon>Tetramitia</taxon>
        <taxon>Eutetramitia</taxon>
        <taxon>Vahlkampfiidae</taxon>
        <taxon>Naegleria</taxon>
    </lineage>
</organism>
<reference evidence="3 4" key="1">
    <citation type="journal article" date="2018" name="BMC Genomics">
        <title>The genome of Naegleria lovaniensis, the basis for a comparative approach to unravel pathogenicity factors of the human pathogenic amoeba N. fowleri.</title>
        <authorList>
            <person name="Liechti N."/>
            <person name="Schurch N."/>
            <person name="Bruggmann R."/>
            <person name="Wittwer M."/>
        </authorList>
    </citation>
    <scope>NUCLEOTIDE SEQUENCE [LARGE SCALE GENOMIC DNA]</scope>
    <source>
        <strain evidence="3 4">ATCC 30569</strain>
    </source>
</reference>
<sequence length="593" mass="68140">MLLWLLLLLSLLLFIIKFYKWCYHHLYQPYLDCQIHLQHVKSVTSIPNNPNALLDTVVIAGGSFAGLSTAIVLSPYFKQVIIVDRGHMIENESITDSRQGQQAHVIAYRSLLIWDRLFPGFLKELEELVKTNKLCQFVAPNKELKYDYKGMNISDTSAMRKNPMVVATRGQVETVLRNRVRSELGNVKIYEGYSIASQGVHYEKKGNVLKITSITATKIGANNEDEQSNSVTFPCDLFVNCAGAGSHHLLKHIEKDLLSQQQNQHSTSSQTSLLTHSRIDCKIRYQTILFEPKEGILDQDGKIALNTVEKVVNQNRKLGDIFTIVYHMLSYPRRRGFLAMPYSNHQYLILIATYNQKMDPIDEENAKERVIEFAQQASSENPLLEKDVRQVMSKFKDRAVRVIPLYEKSGSEFVHYEHLKNNLEGFLAIGDSVASLNPIYGQGVTMAAESALLVQDMIQKELQKKTNENETSLFQASFCSRVQDALSKSYFIPWLLCSTTDLSYDFANFTPDLKFQHWISPIMCWLLDRLFQSASQYSWATEYLLRVILMEQGFRKELMNPVWMFGYLFWKETLAIVCGVVATMYWMYSYSLF</sequence>
<evidence type="ECO:0008006" key="5">
    <source>
        <dbReference type="Google" id="ProtNLM"/>
    </source>
</evidence>
<gene>
    <name evidence="3" type="ORF">C9374_011038</name>
</gene>
<evidence type="ECO:0000313" key="4">
    <source>
        <dbReference type="Proteomes" id="UP000816034"/>
    </source>
</evidence>
<keyword evidence="2" id="KW-0732">Signal</keyword>
<feature type="transmembrane region" description="Helical" evidence="1">
    <location>
        <begin position="57"/>
        <end position="77"/>
    </location>
</feature>
<proteinExistence type="predicted"/>
<dbReference type="GeneID" id="68103492"/>
<evidence type="ECO:0000313" key="3">
    <source>
        <dbReference type="EMBL" id="KAG2374201.1"/>
    </source>
</evidence>
<accession>A0AA88GCX0</accession>
<dbReference type="SUPFAM" id="SSF51905">
    <property type="entry name" value="FAD/NAD(P)-binding domain"/>
    <property type="match status" value="1"/>
</dbReference>
<keyword evidence="1" id="KW-0812">Transmembrane</keyword>
<keyword evidence="1" id="KW-1133">Transmembrane helix</keyword>
<dbReference type="Gene3D" id="3.50.50.60">
    <property type="entry name" value="FAD/NAD(P)-binding domain"/>
    <property type="match status" value="2"/>
</dbReference>
<keyword evidence="4" id="KW-1185">Reference proteome</keyword>
<feature type="signal peptide" evidence="2">
    <location>
        <begin position="1"/>
        <end position="22"/>
    </location>
</feature>
<protein>
    <recommendedName>
        <fullName evidence="5">FAD/NAD(P)-binding domain-containing protein</fullName>
    </recommendedName>
</protein>
<dbReference type="InterPro" id="IPR036188">
    <property type="entry name" value="FAD/NAD-bd_sf"/>
</dbReference>
<dbReference type="RefSeq" id="XP_044543375.1">
    <property type="nucleotide sequence ID" value="XM_044686649.1"/>
</dbReference>
<dbReference type="EMBL" id="PYSW02000047">
    <property type="protein sequence ID" value="KAG2374201.1"/>
    <property type="molecule type" value="Genomic_DNA"/>
</dbReference>
<evidence type="ECO:0000256" key="1">
    <source>
        <dbReference type="SAM" id="Phobius"/>
    </source>
</evidence>
<name>A0AA88GCX0_NAELO</name>
<evidence type="ECO:0000256" key="2">
    <source>
        <dbReference type="SAM" id="SignalP"/>
    </source>
</evidence>
<dbReference type="Proteomes" id="UP000816034">
    <property type="component" value="Unassembled WGS sequence"/>
</dbReference>
<feature type="transmembrane region" description="Helical" evidence="1">
    <location>
        <begin position="565"/>
        <end position="588"/>
    </location>
</feature>